<reference evidence="5" key="2">
    <citation type="submission" date="2023-01" db="EMBL/GenBank/DDBJ databases">
        <authorList>
            <person name="Sun Q."/>
            <person name="Evtushenko L."/>
        </authorList>
    </citation>
    <scope>NUCLEOTIDE SEQUENCE</scope>
    <source>
        <strain evidence="5">VKM Ac-1069</strain>
    </source>
</reference>
<comment type="caution">
    <text evidence="5">The sequence shown here is derived from an EMBL/GenBank/DDBJ whole genome shotgun (WGS) entry which is preliminary data.</text>
</comment>
<proteinExistence type="predicted"/>
<dbReference type="InterPro" id="IPR001647">
    <property type="entry name" value="HTH_TetR"/>
</dbReference>
<feature type="DNA-binding region" description="H-T-H motif" evidence="2">
    <location>
        <begin position="48"/>
        <end position="67"/>
    </location>
</feature>
<organism evidence="5 6">
    <name type="scientific">Pseudonocardia halophobica</name>
    <dbReference type="NCBI Taxonomy" id="29401"/>
    <lineage>
        <taxon>Bacteria</taxon>
        <taxon>Bacillati</taxon>
        <taxon>Actinomycetota</taxon>
        <taxon>Actinomycetes</taxon>
        <taxon>Pseudonocardiales</taxon>
        <taxon>Pseudonocardiaceae</taxon>
        <taxon>Pseudonocardia</taxon>
    </lineage>
</organism>
<protein>
    <recommendedName>
        <fullName evidence="4">HTH tetR-type domain-containing protein</fullName>
    </recommendedName>
</protein>
<evidence type="ECO:0000256" key="3">
    <source>
        <dbReference type="SAM" id="MobiDB-lite"/>
    </source>
</evidence>
<evidence type="ECO:0000259" key="4">
    <source>
        <dbReference type="PROSITE" id="PS50977"/>
    </source>
</evidence>
<dbReference type="SUPFAM" id="SSF46689">
    <property type="entry name" value="Homeodomain-like"/>
    <property type="match status" value="1"/>
</dbReference>
<accession>A0A9W6L3R3</accession>
<dbReference type="Proteomes" id="UP001143463">
    <property type="component" value="Unassembled WGS sequence"/>
</dbReference>
<evidence type="ECO:0000313" key="5">
    <source>
        <dbReference type="EMBL" id="GLL12360.1"/>
    </source>
</evidence>
<dbReference type="InterPro" id="IPR009057">
    <property type="entry name" value="Homeodomain-like_sf"/>
</dbReference>
<keyword evidence="1 2" id="KW-0238">DNA-binding</keyword>
<keyword evidence="6" id="KW-1185">Reference proteome</keyword>
<evidence type="ECO:0000256" key="2">
    <source>
        <dbReference type="PROSITE-ProRule" id="PRU00335"/>
    </source>
</evidence>
<dbReference type="PROSITE" id="PS50977">
    <property type="entry name" value="HTH_TETR_2"/>
    <property type="match status" value="1"/>
</dbReference>
<feature type="region of interest" description="Disordered" evidence="3">
    <location>
        <begin position="1"/>
        <end position="24"/>
    </location>
</feature>
<dbReference type="GO" id="GO:0003677">
    <property type="term" value="F:DNA binding"/>
    <property type="evidence" value="ECO:0007669"/>
    <property type="project" value="UniProtKB-UniRule"/>
</dbReference>
<reference evidence="5" key="1">
    <citation type="journal article" date="2014" name="Int. J. Syst. Evol. Microbiol.">
        <title>Complete genome sequence of Corynebacterium casei LMG S-19264T (=DSM 44701T), isolated from a smear-ripened cheese.</title>
        <authorList>
            <consortium name="US DOE Joint Genome Institute (JGI-PGF)"/>
            <person name="Walter F."/>
            <person name="Albersmeier A."/>
            <person name="Kalinowski J."/>
            <person name="Ruckert C."/>
        </authorList>
    </citation>
    <scope>NUCLEOTIDE SEQUENCE</scope>
    <source>
        <strain evidence="5">VKM Ac-1069</strain>
    </source>
</reference>
<dbReference type="AlphaFoldDB" id="A0A9W6L3R3"/>
<gene>
    <name evidence="5" type="ORF">GCM10017577_35010</name>
</gene>
<dbReference type="RefSeq" id="WP_051737414.1">
    <property type="nucleotide sequence ID" value="NZ_BAAAUZ010000077.1"/>
</dbReference>
<evidence type="ECO:0000256" key="1">
    <source>
        <dbReference type="ARBA" id="ARBA00023125"/>
    </source>
</evidence>
<dbReference type="EMBL" id="BSFQ01000013">
    <property type="protein sequence ID" value="GLL12360.1"/>
    <property type="molecule type" value="Genomic_DNA"/>
</dbReference>
<name>A0A9W6L3R3_9PSEU</name>
<sequence>MPDPAADGPDPGKGRRGRPAQSRAATEQLLVDAAVDLLRERGVLDGMNLREIADLADVHRALVYHYFGSRQELLRAAAKREIARPRDEVPGEADMDTAEWLTTSLGASLRYREAIRLIVLLVLDHDRTVRTLTTRRATMGRLDPEPAVDDPAALYAVYASMSYGFGLLSERFADELGIEPEDLEHRFLDVASRMFAAVATDTP</sequence>
<dbReference type="Pfam" id="PF00440">
    <property type="entry name" value="TetR_N"/>
    <property type="match status" value="1"/>
</dbReference>
<dbReference type="Gene3D" id="1.10.357.10">
    <property type="entry name" value="Tetracycline Repressor, domain 2"/>
    <property type="match status" value="1"/>
</dbReference>
<evidence type="ECO:0000313" key="6">
    <source>
        <dbReference type="Proteomes" id="UP001143463"/>
    </source>
</evidence>
<feature type="domain" description="HTH tetR-type" evidence="4">
    <location>
        <begin position="24"/>
        <end position="85"/>
    </location>
</feature>